<dbReference type="EMBL" id="FNGS01000008">
    <property type="protein sequence ID" value="SDM65818.1"/>
    <property type="molecule type" value="Genomic_DNA"/>
</dbReference>
<dbReference type="PANTHER" id="PTHR30097">
    <property type="entry name" value="CATION EFFLUX SYSTEM PROTEIN CUSB"/>
    <property type="match status" value="1"/>
</dbReference>
<evidence type="ECO:0000313" key="6">
    <source>
        <dbReference type="Proteomes" id="UP000198901"/>
    </source>
</evidence>
<gene>
    <name evidence="5" type="ORF">SAMN04488090_3922</name>
</gene>
<protein>
    <submittedName>
        <fullName evidence="5">RND family efflux transporter, MFP subunit</fullName>
    </submittedName>
</protein>
<dbReference type="InterPro" id="IPR006143">
    <property type="entry name" value="RND_pump_MFP"/>
</dbReference>
<dbReference type="AlphaFoldDB" id="A0A1G9V115"/>
<dbReference type="Pfam" id="PF25954">
    <property type="entry name" value="Beta-barrel_RND_2"/>
    <property type="match status" value="1"/>
</dbReference>
<comment type="similarity">
    <text evidence="1">Belongs to the membrane fusion protein (MFP) (TC 8.A.1) family.</text>
</comment>
<reference evidence="5 6" key="1">
    <citation type="submission" date="2016-10" db="EMBL/GenBank/DDBJ databases">
        <authorList>
            <person name="de Groot N.N."/>
        </authorList>
    </citation>
    <scope>NUCLEOTIDE SEQUENCE [LARGE SCALE GENOMIC DNA]</scope>
    <source>
        <strain evidence="5 6">DSM 21668</strain>
    </source>
</reference>
<dbReference type="STRING" id="563176.SAMN04488090_3922"/>
<dbReference type="InterPro" id="IPR058792">
    <property type="entry name" value="Beta-barrel_RND_2"/>
</dbReference>
<feature type="domain" description="CusB-like beta-barrel" evidence="3">
    <location>
        <begin position="171"/>
        <end position="245"/>
    </location>
</feature>
<dbReference type="RefSeq" id="WP_093206991.1">
    <property type="nucleotide sequence ID" value="NZ_FNGS01000008.1"/>
</dbReference>
<accession>A0A1G9V115</accession>
<keyword evidence="6" id="KW-1185">Reference proteome</keyword>
<dbReference type="SUPFAM" id="SSF111369">
    <property type="entry name" value="HlyD-like secretion proteins"/>
    <property type="match status" value="1"/>
</dbReference>
<keyword evidence="2" id="KW-0813">Transport</keyword>
<dbReference type="Pfam" id="PF25975">
    <property type="entry name" value="CzcB_C"/>
    <property type="match status" value="1"/>
</dbReference>
<dbReference type="FunFam" id="2.40.30.170:FF:000010">
    <property type="entry name" value="Efflux RND transporter periplasmic adaptor subunit"/>
    <property type="match status" value="1"/>
</dbReference>
<dbReference type="InterPro" id="IPR058649">
    <property type="entry name" value="CzcB_C"/>
</dbReference>
<evidence type="ECO:0000313" key="5">
    <source>
        <dbReference type="EMBL" id="SDM65818.1"/>
    </source>
</evidence>
<evidence type="ECO:0000256" key="1">
    <source>
        <dbReference type="ARBA" id="ARBA00009477"/>
    </source>
</evidence>
<dbReference type="InterPro" id="IPR051909">
    <property type="entry name" value="MFP_Cation_Efflux"/>
</dbReference>
<proteinExistence type="inferred from homology"/>
<dbReference type="Gene3D" id="2.40.30.170">
    <property type="match status" value="1"/>
</dbReference>
<name>A0A1G9V115_9BACT</name>
<dbReference type="GO" id="GO:0016020">
    <property type="term" value="C:membrane"/>
    <property type="evidence" value="ECO:0007669"/>
    <property type="project" value="InterPro"/>
</dbReference>
<dbReference type="NCBIfam" id="TIGR01730">
    <property type="entry name" value="RND_mfp"/>
    <property type="match status" value="1"/>
</dbReference>
<sequence>MVKKLPYLVLFLGLAACHKTEKKAPPEVLRPAVQEDGRVIVMPNDTMAADFRTIPASASSLVADLEAPAQVAATVIPSRENPSQNLVLFNDAELASHYTQLVQHKINIRTLEISLARAKDLATNGAGTGRDVLEAQTQLENEKISLIEHEAQLEMGGFPADLLLKAKAQTAWVVCEVPENQLTRVKKGQVCKLRFTAYPNEEFTGILQAVNEIADRQTRMIKLRILVQNGGGRLKAGMFATVRFGVAEGNFLSVPQTAIVTIQGQDYLFVRTKPRTFERRQVTTGQQTGQSIVIFSGIRSGDEVVTENAMQLKGISFGF</sequence>
<organism evidence="5 6">
    <name type="scientific">Siphonobacter aquaeclarae</name>
    <dbReference type="NCBI Taxonomy" id="563176"/>
    <lineage>
        <taxon>Bacteria</taxon>
        <taxon>Pseudomonadati</taxon>
        <taxon>Bacteroidota</taxon>
        <taxon>Cytophagia</taxon>
        <taxon>Cytophagales</taxon>
        <taxon>Cytophagaceae</taxon>
        <taxon>Siphonobacter</taxon>
    </lineage>
</organism>
<dbReference type="Proteomes" id="UP000198901">
    <property type="component" value="Unassembled WGS sequence"/>
</dbReference>
<evidence type="ECO:0000256" key="2">
    <source>
        <dbReference type="ARBA" id="ARBA00022448"/>
    </source>
</evidence>
<dbReference type="GO" id="GO:0022857">
    <property type="term" value="F:transmembrane transporter activity"/>
    <property type="evidence" value="ECO:0007669"/>
    <property type="project" value="InterPro"/>
</dbReference>
<dbReference type="PROSITE" id="PS51257">
    <property type="entry name" value="PROKAR_LIPOPROTEIN"/>
    <property type="match status" value="1"/>
</dbReference>
<feature type="domain" description="CzcB-like C-terminal circularly permuted SH3-like" evidence="4">
    <location>
        <begin position="253"/>
        <end position="313"/>
    </location>
</feature>
<dbReference type="Gene3D" id="2.40.420.20">
    <property type="match status" value="1"/>
</dbReference>
<dbReference type="OrthoDB" id="9806939at2"/>
<evidence type="ECO:0000259" key="3">
    <source>
        <dbReference type="Pfam" id="PF25954"/>
    </source>
</evidence>
<dbReference type="PANTHER" id="PTHR30097:SF16">
    <property type="entry name" value="CATION EFFLUX SYSTEM (CZCB-LIKE)"/>
    <property type="match status" value="1"/>
</dbReference>
<evidence type="ECO:0000259" key="4">
    <source>
        <dbReference type="Pfam" id="PF25975"/>
    </source>
</evidence>